<evidence type="ECO:0000256" key="8">
    <source>
        <dbReference type="ARBA" id="ARBA00022833"/>
    </source>
</evidence>
<keyword evidence="5" id="KW-0645">Protease</keyword>
<evidence type="ECO:0000256" key="5">
    <source>
        <dbReference type="ARBA" id="ARBA00022670"/>
    </source>
</evidence>
<dbReference type="EMBL" id="JBBCAQ010000037">
    <property type="protein sequence ID" value="KAK7574363.1"/>
    <property type="molecule type" value="Genomic_DNA"/>
</dbReference>
<dbReference type="EC" id="3.4.17.24" evidence="11"/>
<evidence type="ECO:0000256" key="12">
    <source>
        <dbReference type="PROSITE-ProRule" id="PRU01379"/>
    </source>
</evidence>
<keyword evidence="9" id="KW-0482">Metalloprotease</keyword>
<comment type="catalytic activity">
    <reaction evidence="10">
        <text>C-terminal L-alpha-aminoacyl-L-glutamyl-L-glutamyl-[tubulin] + H2O = C-terminal L-alpha-aminoacyl-L-glutamyl-[tubulin] + L-glutamate</text>
        <dbReference type="Rhea" id="RHEA:63792"/>
        <dbReference type="Rhea" id="RHEA-COMP:16435"/>
        <dbReference type="Rhea" id="RHEA-COMP:16436"/>
        <dbReference type="ChEBI" id="CHEBI:15377"/>
        <dbReference type="ChEBI" id="CHEBI:29985"/>
        <dbReference type="ChEBI" id="CHEBI:149555"/>
        <dbReference type="ChEBI" id="CHEBI:149556"/>
        <dbReference type="EC" id="3.4.17.24"/>
    </reaction>
    <physiologicalReaction direction="left-to-right" evidence="10">
        <dbReference type="Rhea" id="RHEA:63793"/>
    </physiologicalReaction>
</comment>
<dbReference type="Gene3D" id="3.40.630.10">
    <property type="entry name" value="Zn peptidases"/>
    <property type="match status" value="2"/>
</dbReference>
<dbReference type="PANTHER" id="PTHR12756">
    <property type="entry name" value="CYTOSOLIC CARBOXYPEPTIDASE"/>
    <property type="match status" value="1"/>
</dbReference>
<evidence type="ECO:0000256" key="3">
    <source>
        <dbReference type="ARBA" id="ARBA00005988"/>
    </source>
</evidence>
<proteinExistence type="inferred from homology"/>
<evidence type="ECO:0000313" key="15">
    <source>
        <dbReference type="EMBL" id="KAK7574363.1"/>
    </source>
</evidence>
<dbReference type="InterPro" id="IPR000834">
    <property type="entry name" value="Peptidase_M14"/>
</dbReference>
<dbReference type="Pfam" id="PF00246">
    <property type="entry name" value="Peptidase_M14"/>
    <property type="match status" value="1"/>
</dbReference>
<evidence type="ECO:0000256" key="7">
    <source>
        <dbReference type="ARBA" id="ARBA00022801"/>
    </source>
</evidence>
<dbReference type="Proteomes" id="UP001367676">
    <property type="component" value="Unassembled WGS sequence"/>
</dbReference>
<feature type="active site" description="Proton donor/acceptor" evidence="12">
    <location>
        <position position="585"/>
    </location>
</feature>
<name>A0AAN9XZL9_9HEMI</name>
<feature type="compositionally biased region" description="Basic and acidic residues" evidence="13">
    <location>
        <begin position="433"/>
        <end position="448"/>
    </location>
</feature>
<dbReference type="GO" id="GO:0008270">
    <property type="term" value="F:zinc ion binding"/>
    <property type="evidence" value="ECO:0007669"/>
    <property type="project" value="InterPro"/>
</dbReference>
<dbReference type="SUPFAM" id="SSF53187">
    <property type="entry name" value="Zn-dependent exopeptidases"/>
    <property type="match status" value="1"/>
</dbReference>
<comment type="caution">
    <text evidence="15">The sequence shown here is derived from an EMBL/GenBank/DDBJ whole genome shotgun (WGS) entry which is preliminary data.</text>
</comment>
<dbReference type="PANTHER" id="PTHR12756:SF12">
    <property type="entry name" value="CYTOSOLIC CARBOXYPEPTIDASE-LIKE PROTEIN 5"/>
    <property type="match status" value="1"/>
</dbReference>
<keyword evidence="7" id="KW-0378">Hydrolase</keyword>
<dbReference type="AlphaFoldDB" id="A0AAN9XZL9"/>
<dbReference type="GO" id="GO:0005737">
    <property type="term" value="C:cytoplasm"/>
    <property type="evidence" value="ECO:0007669"/>
    <property type="project" value="UniProtKB-SubCell"/>
</dbReference>
<comment type="cofactor">
    <cofactor evidence="1">
        <name>Zn(2+)</name>
        <dbReference type="ChEBI" id="CHEBI:29105"/>
    </cofactor>
</comment>
<comment type="subcellular location">
    <subcellularLocation>
        <location evidence="2">Cytoplasm</location>
    </subcellularLocation>
</comment>
<keyword evidence="16" id="KW-1185">Reference proteome</keyword>
<dbReference type="Gene3D" id="2.60.40.3120">
    <property type="match status" value="1"/>
</dbReference>
<dbReference type="PROSITE" id="PS52035">
    <property type="entry name" value="PEPTIDASE_M14"/>
    <property type="match status" value="1"/>
</dbReference>
<protein>
    <recommendedName>
        <fullName evidence="11">tubulin-glutamate carboxypeptidase</fullName>
        <ecNumber evidence="11">3.4.17.24</ecNumber>
    </recommendedName>
</protein>
<evidence type="ECO:0000313" key="16">
    <source>
        <dbReference type="Proteomes" id="UP001367676"/>
    </source>
</evidence>
<keyword evidence="6" id="KW-0479">Metal-binding</keyword>
<reference evidence="15 16" key="1">
    <citation type="submission" date="2024-03" db="EMBL/GenBank/DDBJ databases">
        <title>Adaptation during the transition from Ophiocordyceps entomopathogen to insect associate is accompanied by gene loss and intensified selection.</title>
        <authorList>
            <person name="Ward C.M."/>
            <person name="Onetto C.A."/>
            <person name="Borneman A.R."/>
        </authorList>
    </citation>
    <scope>NUCLEOTIDE SEQUENCE [LARGE SCALE GENOMIC DNA]</scope>
    <source>
        <strain evidence="15">AWRI1</strain>
        <tissue evidence="15">Single Adult Female</tissue>
    </source>
</reference>
<evidence type="ECO:0000256" key="10">
    <source>
        <dbReference type="ARBA" id="ARBA00024524"/>
    </source>
</evidence>
<evidence type="ECO:0000256" key="4">
    <source>
        <dbReference type="ARBA" id="ARBA00022490"/>
    </source>
</evidence>
<evidence type="ECO:0000259" key="14">
    <source>
        <dbReference type="PROSITE" id="PS52035"/>
    </source>
</evidence>
<sequence>MDIECGGFTFVSNFDSSNIDRVELVPQAENESQPGDEKEIPILEFNIWTKADCSGSEFANNNRSWFYFGVKGGLPCTDVKLNVVNLNKQGKLYNQGMAPVYKITPGPNRWERVRDYLSFDLKKNLLTFGYRTVENLCSTTYFAFTYPYSYVDLQNSFKCYDAHLVKLNMNSNPQETNPDDIYYHRECLVKSLEGRSVDLITISSHHGIMPNREPRLKGLFPDTNTPRSYVFKGKKVIFLSARVHPGETPSSFVMNGVIHLLLSKNDATAILLRKLFVFKLIPMLNPDGVSKGFYRTDTRGANLNRFYLNPSEIYHPSVFAARSLILYYHFGYEKKIEPIEPYFPLPASDPNVASTSGSHPPPPPAENTDTDRSDVECPAAMEQDGVGGDAVDAKPVEVTSEGDATSDVERLLNDKVAEISMVEDVGDHLPPLVDEKSSDEGTRSERCSRCGVPPIQLPKISSAGVDSTTRKKLSKVRRTTRPAKVEDSKRSHESGLYLYVDFHGHASKRGIFMYGNHFDNVGDKVECLLLPKLISLNNPHFHYNQCNFSRRNMYTRDRRDGLSKEGCGRVAVLKYTGLVKSYTLECNYNTGCIVNIIPPTQRPLGKHLVQPLLVPPKYTPQIYEEVGRALCVSILDMIGANPNSRLPLSQYKSVNGVREALRCEVIVAKNTPSQLSQNMKMRPGIALLQRGNKSVANKNFAAKRKTLRKRQSKNNLFPELAASQVEKKVAAAAMGPAVAGSSVLHAKGGLSSTAIVKLKKQQRLQPGKKPAKKLALLKGNKMFGSMKLEKDLWPGRGGGGGGESSEQRNAGKRKIEKKSSPTGNAGTSVRPPNKKRKKSKII</sequence>
<evidence type="ECO:0000256" key="9">
    <source>
        <dbReference type="ARBA" id="ARBA00023049"/>
    </source>
</evidence>
<feature type="compositionally biased region" description="Basic residues" evidence="13">
    <location>
        <begin position="470"/>
        <end position="481"/>
    </location>
</feature>
<dbReference type="GO" id="GO:0006508">
    <property type="term" value="P:proteolysis"/>
    <property type="evidence" value="ECO:0007669"/>
    <property type="project" value="UniProtKB-KW"/>
</dbReference>
<comment type="similarity">
    <text evidence="3 12">Belongs to the peptidase M14 family.</text>
</comment>
<feature type="compositionally biased region" description="Basic residues" evidence="13">
    <location>
        <begin position="832"/>
        <end position="842"/>
    </location>
</feature>
<evidence type="ECO:0000256" key="2">
    <source>
        <dbReference type="ARBA" id="ARBA00004496"/>
    </source>
</evidence>
<organism evidence="15 16">
    <name type="scientific">Parthenolecanium corni</name>
    <dbReference type="NCBI Taxonomy" id="536013"/>
    <lineage>
        <taxon>Eukaryota</taxon>
        <taxon>Metazoa</taxon>
        <taxon>Ecdysozoa</taxon>
        <taxon>Arthropoda</taxon>
        <taxon>Hexapoda</taxon>
        <taxon>Insecta</taxon>
        <taxon>Pterygota</taxon>
        <taxon>Neoptera</taxon>
        <taxon>Paraneoptera</taxon>
        <taxon>Hemiptera</taxon>
        <taxon>Sternorrhyncha</taxon>
        <taxon>Coccoidea</taxon>
        <taxon>Coccidae</taxon>
        <taxon>Parthenolecanium</taxon>
    </lineage>
</organism>
<keyword evidence="8" id="KW-0862">Zinc</keyword>
<evidence type="ECO:0000256" key="13">
    <source>
        <dbReference type="SAM" id="MobiDB-lite"/>
    </source>
</evidence>
<dbReference type="InterPro" id="IPR034286">
    <property type="entry name" value="M14_AGBL5-like"/>
</dbReference>
<feature type="region of interest" description="Disordered" evidence="13">
    <location>
        <begin position="789"/>
        <end position="842"/>
    </location>
</feature>
<feature type="region of interest" description="Disordered" evidence="13">
    <location>
        <begin position="428"/>
        <end position="487"/>
    </location>
</feature>
<feature type="domain" description="Peptidase M14" evidence="14">
    <location>
        <begin position="146"/>
        <end position="638"/>
    </location>
</feature>
<evidence type="ECO:0000256" key="11">
    <source>
        <dbReference type="ARBA" id="ARBA00026108"/>
    </source>
</evidence>
<evidence type="ECO:0000256" key="6">
    <source>
        <dbReference type="ARBA" id="ARBA00022723"/>
    </source>
</evidence>
<dbReference type="CDD" id="cd06236">
    <property type="entry name" value="M14_AGBL5_like"/>
    <property type="match status" value="1"/>
</dbReference>
<gene>
    <name evidence="15" type="ORF">V9T40_011554</name>
</gene>
<evidence type="ECO:0000256" key="1">
    <source>
        <dbReference type="ARBA" id="ARBA00001947"/>
    </source>
</evidence>
<dbReference type="InterPro" id="IPR050821">
    <property type="entry name" value="Cytosolic_carboxypeptidase"/>
</dbReference>
<accession>A0AAN9XZL9</accession>
<dbReference type="GO" id="GO:0004181">
    <property type="term" value="F:metallocarboxypeptidase activity"/>
    <property type="evidence" value="ECO:0007669"/>
    <property type="project" value="InterPro"/>
</dbReference>
<feature type="region of interest" description="Disordered" evidence="13">
    <location>
        <begin position="350"/>
        <end position="373"/>
    </location>
</feature>
<keyword evidence="4" id="KW-0963">Cytoplasm</keyword>